<dbReference type="EMBL" id="CAUYUJ010019623">
    <property type="protein sequence ID" value="CAK0892541.1"/>
    <property type="molecule type" value="Genomic_DNA"/>
</dbReference>
<organism evidence="1 2">
    <name type="scientific">Prorocentrum cordatum</name>
    <dbReference type="NCBI Taxonomy" id="2364126"/>
    <lineage>
        <taxon>Eukaryota</taxon>
        <taxon>Sar</taxon>
        <taxon>Alveolata</taxon>
        <taxon>Dinophyceae</taxon>
        <taxon>Prorocentrales</taxon>
        <taxon>Prorocentraceae</taxon>
        <taxon>Prorocentrum</taxon>
    </lineage>
</organism>
<name>A0ABN9WZY0_9DINO</name>
<gene>
    <name evidence="1" type="ORF">PCOR1329_LOCUS72168</name>
</gene>
<reference evidence="1" key="1">
    <citation type="submission" date="2023-10" db="EMBL/GenBank/DDBJ databases">
        <authorList>
            <person name="Chen Y."/>
            <person name="Shah S."/>
            <person name="Dougan E. K."/>
            <person name="Thang M."/>
            <person name="Chan C."/>
        </authorList>
    </citation>
    <scope>NUCLEOTIDE SEQUENCE [LARGE SCALE GENOMIC DNA]</scope>
</reference>
<keyword evidence="2" id="KW-1185">Reference proteome</keyword>
<feature type="non-terminal residue" evidence="1">
    <location>
        <position position="1"/>
    </location>
</feature>
<dbReference type="Proteomes" id="UP001189429">
    <property type="component" value="Unassembled WGS sequence"/>
</dbReference>
<proteinExistence type="predicted"/>
<sequence length="84" mass="9326">AQKFDKLWQASKTPELPEQVGCIQPLDVVPPPEMRAVSHRYKLTSATSVDGFHMRHFSSIADQGLLALMSLYAVMEATSILPNQ</sequence>
<evidence type="ECO:0000313" key="2">
    <source>
        <dbReference type="Proteomes" id="UP001189429"/>
    </source>
</evidence>
<protein>
    <submittedName>
        <fullName evidence="1">Uncharacterized protein</fullName>
    </submittedName>
</protein>
<accession>A0ABN9WZY0</accession>
<evidence type="ECO:0000313" key="1">
    <source>
        <dbReference type="EMBL" id="CAK0892541.1"/>
    </source>
</evidence>
<feature type="non-terminal residue" evidence="1">
    <location>
        <position position="84"/>
    </location>
</feature>
<comment type="caution">
    <text evidence="1">The sequence shown here is derived from an EMBL/GenBank/DDBJ whole genome shotgun (WGS) entry which is preliminary data.</text>
</comment>